<organism evidence="1 2">
    <name type="scientific">Saprolegnia diclina (strain VS20)</name>
    <dbReference type="NCBI Taxonomy" id="1156394"/>
    <lineage>
        <taxon>Eukaryota</taxon>
        <taxon>Sar</taxon>
        <taxon>Stramenopiles</taxon>
        <taxon>Oomycota</taxon>
        <taxon>Saprolegniomycetes</taxon>
        <taxon>Saprolegniales</taxon>
        <taxon>Saprolegniaceae</taxon>
        <taxon>Saprolegnia</taxon>
    </lineage>
</organism>
<dbReference type="OrthoDB" id="411211at2759"/>
<gene>
    <name evidence="1" type="ORF">SDRG_00770</name>
</gene>
<protein>
    <recommendedName>
        <fullName evidence="3">Calcineurin-like phosphoesterase domain-containing protein</fullName>
    </recommendedName>
</protein>
<dbReference type="RefSeq" id="XP_008604483.1">
    <property type="nucleotide sequence ID" value="XM_008606261.1"/>
</dbReference>
<name>T0QUM9_SAPDV</name>
<dbReference type="EMBL" id="JH767133">
    <property type="protein sequence ID" value="EQC41914.1"/>
    <property type="molecule type" value="Genomic_DNA"/>
</dbReference>
<sequence>MECSERSGQGPPGSCCKLYASGGVDTSRSRYKVDYFSRQAGQATFSIACKRLASGVQPVGIKWVNVVGSHDIGGSDFICGERDNAYRECKDTAEML</sequence>
<accession>T0QUM9</accession>
<dbReference type="AlphaFoldDB" id="T0QUM9"/>
<evidence type="ECO:0000313" key="2">
    <source>
        <dbReference type="Proteomes" id="UP000030762"/>
    </source>
</evidence>
<evidence type="ECO:0008006" key="3">
    <source>
        <dbReference type="Google" id="ProtNLM"/>
    </source>
</evidence>
<proteinExistence type="predicted"/>
<dbReference type="Proteomes" id="UP000030762">
    <property type="component" value="Unassembled WGS sequence"/>
</dbReference>
<keyword evidence="2" id="KW-1185">Reference proteome</keyword>
<evidence type="ECO:0000313" key="1">
    <source>
        <dbReference type="EMBL" id="EQC41914.1"/>
    </source>
</evidence>
<dbReference type="InParanoid" id="T0QUM9"/>
<dbReference type="VEuPathDB" id="FungiDB:SDRG_00770"/>
<dbReference type="GeneID" id="19941497"/>
<reference evidence="1 2" key="1">
    <citation type="submission" date="2012-04" db="EMBL/GenBank/DDBJ databases">
        <title>The Genome Sequence of Saprolegnia declina VS20.</title>
        <authorList>
            <consortium name="The Broad Institute Genome Sequencing Platform"/>
            <person name="Russ C."/>
            <person name="Nusbaum C."/>
            <person name="Tyler B."/>
            <person name="van West P."/>
            <person name="Dieguez-Uribeondo J."/>
            <person name="de Bruijn I."/>
            <person name="Tripathy S."/>
            <person name="Jiang R."/>
            <person name="Young S.K."/>
            <person name="Zeng Q."/>
            <person name="Gargeya S."/>
            <person name="Fitzgerald M."/>
            <person name="Haas B."/>
            <person name="Abouelleil A."/>
            <person name="Alvarado L."/>
            <person name="Arachchi H.M."/>
            <person name="Berlin A."/>
            <person name="Chapman S.B."/>
            <person name="Goldberg J."/>
            <person name="Griggs A."/>
            <person name="Gujja S."/>
            <person name="Hansen M."/>
            <person name="Howarth C."/>
            <person name="Imamovic A."/>
            <person name="Larimer J."/>
            <person name="McCowen C."/>
            <person name="Montmayeur A."/>
            <person name="Murphy C."/>
            <person name="Neiman D."/>
            <person name="Pearson M."/>
            <person name="Priest M."/>
            <person name="Roberts A."/>
            <person name="Saif S."/>
            <person name="Shea T."/>
            <person name="Sisk P."/>
            <person name="Sykes S."/>
            <person name="Wortman J."/>
            <person name="Nusbaum C."/>
            <person name="Birren B."/>
        </authorList>
    </citation>
    <scope>NUCLEOTIDE SEQUENCE [LARGE SCALE GENOMIC DNA]</scope>
    <source>
        <strain evidence="1 2">VS20</strain>
    </source>
</reference>